<gene>
    <name evidence="2" type="ORF">LBUCD034_0234</name>
</gene>
<dbReference type="InterPro" id="IPR005074">
    <property type="entry name" value="Peptidase_C39"/>
</dbReference>
<sequence length="106" mass="11855">MMWNHYYVSQLDETDCGAAALAMILKYYGSRVSISTIRKYAQTDKNGTTALGLIHAATHFNLAPKAIKTNISFLKGNIPDIPIHFIAHVNKKYGQHYGCRLIPETT</sequence>
<dbReference type="Pfam" id="PF03412">
    <property type="entry name" value="Peptidase_C39"/>
    <property type="match status" value="1"/>
</dbReference>
<protein>
    <recommendedName>
        <fullName evidence="1">Peptidase C39 domain-containing protein</fullName>
    </recommendedName>
</protein>
<dbReference type="eggNOG" id="COG2274">
    <property type="taxonomic scope" value="Bacteria"/>
</dbReference>
<dbReference type="EMBL" id="CP003043">
    <property type="protein sequence ID" value="AFR99342.1"/>
    <property type="molecule type" value="Genomic_DNA"/>
</dbReference>
<dbReference type="OrthoDB" id="9760358at2"/>
<feature type="domain" description="Peptidase C39" evidence="1">
    <location>
        <begin position="6"/>
        <end position="97"/>
    </location>
</feature>
<organism evidence="2 3">
    <name type="scientific">Lentilactobacillus buchneri subsp. silagei CD034</name>
    <dbReference type="NCBI Taxonomy" id="1071400"/>
    <lineage>
        <taxon>Bacteria</taxon>
        <taxon>Bacillati</taxon>
        <taxon>Bacillota</taxon>
        <taxon>Bacilli</taxon>
        <taxon>Lactobacillales</taxon>
        <taxon>Lactobacillaceae</taxon>
        <taxon>Lentilactobacillus</taxon>
        <taxon>Lentilactobacillus buchneri subsp. silagei</taxon>
    </lineage>
</organism>
<dbReference type="GO" id="GO:0005524">
    <property type="term" value="F:ATP binding"/>
    <property type="evidence" value="ECO:0007669"/>
    <property type="project" value="InterPro"/>
</dbReference>
<dbReference type="GO" id="GO:0008233">
    <property type="term" value="F:peptidase activity"/>
    <property type="evidence" value="ECO:0007669"/>
    <property type="project" value="InterPro"/>
</dbReference>
<dbReference type="MEROPS" id="C39.001"/>
<dbReference type="AlphaFoldDB" id="J9VY36"/>
<evidence type="ECO:0000313" key="3">
    <source>
        <dbReference type="Proteomes" id="UP000007332"/>
    </source>
</evidence>
<dbReference type="HOGENOM" id="CLU_000604_37_4_9"/>
<name>J9VY36_LENBU</name>
<dbReference type="Proteomes" id="UP000007332">
    <property type="component" value="Chromosome"/>
</dbReference>
<accession>J9VY36</accession>
<dbReference type="Gene3D" id="3.90.70.10">
    <property type="entry name" value="Cysteine proteinases"/>
    <property type="match status" value="1"/>
</dbReference>
<dbReference type="GO" id="GO:0006508">
    <property type="term" value="P:proteolysis"/>
    <property type="evidence" value="ECO:0007669"/>
    <property type="project" value="InterPro"/>
</dbReference>
<reference evidence="2 3" key="1">
    <citation type="journal article" date="2012" name="J. Biotechnol.">
        <title>Insights into the completely annotated genome of Lactobacillus buchneri CD034, a strain isolated from stable grass silage.</title>
        <authorList>
            <person name="Heinl S."/>
            <person name="Wibberg D."/>
            <person name="Eikmeyer F."/>
            <person name="Szczepanowski R."/>
            <person name="Blom J."/>
            <person name="Linke B."/>
            <person name="Goesmann A."/>
            <person name="Grabherr R."/>
            <person name="Schwab H."/>
            <person name="Puhler A."/>
            <person name="Schluter A."/>
        </authorList>
    </citation>
    <scope>NUCLEOTIDE SEQUENCE [LARGE SCALE GENOMIC DNA]</scope>
    <source>
        <strain evidence="2 3">CD034</strain>
    </source>
</reference>
<dbReference type="STRING" id="1071400.LBUCD034_0234"/>
<dbReference type="RefSeq" id="WP_014939241.1">
    <property type="nucleotide sequence ID" value="NC_018610.1"/>
</dbReference>
<evidence type="ECO:0000259" key="1">
    <source>
        <dbReference type="Pfam" id="PF03412"/>
    </source>
</evidence>
<proteinExistence type="predicted"/>
<keyword evidence="3" id="KW-1185">Reference proteome</keyword>
<evidence type="ECO:0000313" key="2">
    <source>
        <dbReference type="EMBL" id="AFR99342.1"/>
    </source>
</evidence>
<dbReference type="GO" id="GO:0016020">
    <property type="term" value="C:membrane"/>
    <property type="evidence" value="ECO:0007669"/>
    <property type="project" value="InterPro"/>
</dbReference>
<dbReference type="KEGG" id="lbn:LBUCD034_0234"/>